<evidence type="ECO:0000313" key="2">
    <source>
        <dbReference type="EMBL" id="EHO40154.1"/>
    </source>
</evidence>
<evidence type="ECO:0000313" key="4">
    <source>
        <dbReference type="Proteomes" id="UP000183868"/>
    </source>
</evidence>
<dbReference type="InParanoid" id="H1XRK1"/>
<dbReference type="HOGENOM" id="CLU_2714753_0_0_0"/>
<accession>H1XRK1</accession>
<name>H1XRK1_CALAY</name>
<dbReference type="EMBL" id="CP018099">
    <property type="protein sequence ID" value="APF20081.1"/>
    <property type="molecule type" value="Genomic_DNA"/>
</dbReference>
<reference evidence="2 3" key="1">
    <citation type="submission" date="2011-09" db="EMBL/GenBank/DDBJ databases">
        <title>The permanent draft genome of Caldithrix abyssi DSM 13497.</title>
        <authorList>
            <consortium name="US DOE Joint Genome Institute (JGI-PGF)"/>
            <person name="Lucas S."/>
            <person name="Han J."/>
            <person name="Lapidus A."/>
            <person name="Bruce D."/>
            <person name="Goodwin L."/>
            <person name="Pitluck S."/>
            <person name="Peters L."/>
            <person name="Kyrpides N."/>
            <person name="Mavromatis K."/>
            <person name="Ivanova N."/>
            <person name="Mikhailova N."/>
            <person name="Chertkov O."/>
            <person name="Detter J.C."/>
            <person name="Tapia R."/>
            <person name="Han C."/>
            <person name="Land M."/>
            <person name="Hauser L."/>
            <person name="Markowitz V."/>
            <person name="Cheng J.-F."/>
            <person name="Hugenholtz P."/>
            <person name="Woyke T."/>
            <person name="Wu D."/>
            <person name="Spring S."/>
            <person name="Brambilla E."/>
            <person name="Klenk H.-P."/>
            <person name="Eisen J.A."/>
        </authorList>
    </citation>
    <scope>NUCLEOTIDE SEQUENCE [LARGE SCALE GENOMIC DNA]</scope>
    <source>
        <strain evidence="2 3">DSM 13497</strain>
    </source>
</reference>
<organism evidence="2 3">
    <name type="scientific">Caldithrix abyssi DSM 13497</name>
    <dbReference type="NCBI Taxonomy" id="880073"/>
    <lineage>
        <taxon>Bacteria</taxon>
        <taxon>Pseudomonadati</taxon>
        <taxon>Calditrichota</taxon>
        <taxon>Calditrichia</taxon>
        <taxon>Calditrichales</taxon>
        <taxon>Calditrichaceae</taxon>
        <taxon>Caldithrix</taxon>
    </lineage>
</organism>
<gene>
    <name evidence="1" type="ORF">Cabys_3333</name>
    <name evidence="2" type="ORF">Calab_0509</name>
</gene>
<dbReference type="EMBL" id="CM001402">
    <property type="protein sequence ID" value="EHO40154.1"/>
    <property type="molecule type" value="Genomic_DNA"/>
</dbReference>
<dbReference type="Proteomes" id="UP000004671">
    <property type="component" value="Chromosome"/>
</dbReference>
<reference evidence="1 4" key="2">
    <citation type="submission" date="2016-11" db="EMBL/GenBank/DDBJ databases">
        <title>Genomic analysis of Caldithrix abyssi and proposal of a novel bacterial phylum Caldithrichaeota.</title>
        <authorList>
            <person name="Kublanov I."/>
            <person name="Sigalova O."/>
            <person name="Gavrilov S."/>
            <person name="Lebedinsky A."/>
            <person name="Ivanova N."/>
            <person name="Daum C."/>
            <person name="Reddy T."/>
            <person name="Klenk H.P."/>
            <person name="Goker M."/>
            <person name="Reva O."/>
            <person name="Miroshnichenko M."/>
            <person name="Kyprides N."/>
            <person name="Woyke T."/>
            <person name="Gelfand M."/>
        </authorList>
    </citation>
    <scope>NUCLEOTIDE SEQUENCE [LARGE SCALE GENOMIC DNA]</scope>
    <source>
        <strain evidence="1 4">LF13</strain>
    </source>
</reference>
<dbReference type="KEGG" id="caby:Cabys_3333"/>
<evidence type="ECO:0000313" key="3">
    <source>
        <dbReference type="Proteomes" id="UP000004671"/>
    </source>
</evidence>
<dbReference type="RefSeq" id="WP_006927081.1">
    <property type="nucleotide sequence ID" value="NZ_CP018099.1"/>
</dbReference>
<dbReference type="AlphaFoldDB" id="H1XRK1"/>
<dbReference type="PaxDb" id="880073-Calab_0509"/>
<proteinExistence type="predicted"/>
<sequence length="72" mass="8271">MIIARRFNGGLTVRAGLQGKPFQRFTPMNNGITFFLVWLFPSTRNDYPRAKNPEHSWQKIATGKLSLSQTLF</sequence>
<protein>
    <submittedName>
        <fullName evidence="2">Uncharacterized protein</fullName>
    </submittedName>
</protein>
<keyword evidence="3" id="KW-1185">Reference proteome</keyword>
<evidence type="ECO:0000313" key="1">
    <source>
        <dbReference type="EMBL" id="APF20081.1"/>
    </source>
</evidence>
<dbReference type="Proteomes" id="UP000183868">
    <property type="component" value="Chromosome"/>
</dbReference>